<sequence length="238" mass="26193">MMVNLSKLKCPCGTPFRNSTQSAFCSMCCTATCSAACHKVFCQDAGMCFYHLNYIFETQSDIYGCRDIRWCVIERSTPGTYLSRVCGPRYLEAIMGKDVMSLIVRRGYCQYGQPLDSTISAFMPLPKDVQRLPNPFRLNICTCKVCSNRQPHAACHSICPFLHPVPELDVASRKKFTAACGLPAGHPLSDEQPNVLLSKASASSSTSSLLSDKKDVHSRLGIQMAGKQSVVDEVEDEG</sequence>
<proteinExistence type="predicted"/>
<evidence type="ECO:0000313" key="1">
    <source>
        <dbReference type="EMBL" id="CAD8466911.1"/>
    </source>
</evidence>
<name>A0A7S0DVR7_9CRYP</name>
<gene>
    <name evidence="1" type="ORF">HPHI1048_LOCUS1064</name>
</gene>
<protein>
    <submittedName>
        <fullName evidence="1">Uncharacterized protein</fullName>
    </submittedName>
</protein>
<organism evidence="1">
    <name type="scientific">Hanusia phi</name>
    <dbReference type="NCBI Taxonomy" id="3032"/>
    <lineage>
        <taxon>Eukaryota</taxon>
        <taxon>Cryptophyceae</taxon>
        <taxon>Pyrenomonadales</taxon>
        <taxon>Geminigeraceae</taxon>
        <taxon>Hanusia</taxon>
    </lineage>
</organism>
<reference evidence="1" key="1">
    <citation type="submission" date="2021-01" db="EMBL/GenBank/DDBJ databases">
        <authorList>
            <person name="Corre E."/>
            <person name="Pelletier E."/>
            <person name="Niang G."/>
            <person name="Scheremetjew M."/>
            <person name="Finn R."/>
            <person name="Kale V."/>
            <person name="Holt S."/>
            <person name="Cochrane G."/>
            <person name="Meng A."/>
            <person name="Brown T."/>
            <person name="Cohen L."/>
        </authorList>
    </citation>
    <scope>NUCLEOTIDE SEQUENCE</scope>
    <source>
        <strain evidence="1">CCMP325</strain>
    </source>
</reference>
<dbReference type="EMBL" id="HBEO01001496">
    <property type="protein sequence ID" value="CAD8466911.1"/>
    <property type="molecule type" value="Transcribed_RNA"/>
</dbReference>
<dbReference type="AlphaFoldDB" id="A0A7S0DVR7"/>
<accession>A0A7S0DVR7</accession>